<proteinExistence type="predicted"/>
<sequence>METYYNFKNRTELEGTQFKLCVTKPNNLKPSLIRWQYVDPVDNTPKFMTIYDHPIIRGSWNLPKSERPKQTEI</sequence>
<dbReference type="EMBL" id="BK059105">
    <property type="protein sequence ID" value="DAE30942.1"/>
    <property type="molecule type" value="Genomic_DNA"/>
</dbReference>
<evidence type="ECO:0000313" key="1">
    <source>
        <dbReference type="EMBL" id="DAE30942.1"/>
    </source>
</evidence>
<reference evidence="1" key="1">
    <citation type="journal article" date="2021" name="Proc. Natl. Acad. Sci. U.S.A.">
        <title>A Catalog of Tens of Thousands of Viruses from Human Metagenomes Reveals Hidden Associations with Chronic Diseases.</title>
        <authorList>
            <person name="Tisza M.J."/>
            <person name="Buck C.B."/>
        </authorList>
    </citation>
    <scope>NUCLEOTIDE SEQUENCE</scope>
    <source>
        <strain evidence="1">CtML55</strain>
    </source>
</reference>
<accession>A0A8S5RHR6</accession>
<organism evidence="1">
    <name type="scientific">virus sp. ctML55</name>
    <dbReference type="NCBI Taxonomy" id="2827627"/>
    <lineage>
        <taxon>Viruses</taxon>
    </lineage>
</organism>
<protein>
    <submittedName>
        <fullName evidence="1">Uncharacterized protein</fullName>
    </submittedName>
</protein>
<name>A0A8S5RHR6_9VIRU</name>